<gene>
    <name evidence="1" type="ORF">SPARVUS_LOCUS7253288</name>
</gene>
<sequence>MTAGTGSSGCTTEGRFSDGRLSGLDTGRMVLVGKNFRLFLVLVTGAL</sequence>
<dbReference type="Proteomes" id="UP001162483">
    <property type="component" value="Unassembled WGS sequence"/>
</dbReference>
<organism evidence="1 2">
    <name type="scientific">Staurois parvus</name>
    <dbReference type="NCBI Taxonomy" id="386267"/>
    <lineage>
        <taxon>Eukaryota</taxon>
        <taxon>Metazoa</taxon>
        <taxon>Chordata</taxon>
        <taxon>Craniata</taxon>
        <taxon>Vertebrata</taxon>
        <taxon>Euteleostomi</taxon>
        <taxon>Amphibia</taxon>
        <taxon>Batrachia</taxon>
        <taxon>Anura</taxon>
        <taxon>Neobatrachia</taxon>
        <taxon>Ranoidea</taxon>
        <taxon>Ranidae</taxon>
        <taxon>Staurois</taxon>
    </lineage>
</organism>
<name>A0ABN9DHU8_9NEOB</name>
<keyword evidence="2" id="KW-1185">Reference proteome</keyword>
<evidence type="ECO:0000313" key="2">
    <source>
        <dbReference type="Proteomes" id="UP001162483"/>
    </source>
</evidence>
<accession>A0ABN9DHU8</accession>
<reference evidence="1" key="1">
    <citation type="submission" date="2023-05" db="EMBL/GenBank/DDBJ databases">
        <authorList>
            <person name="Stuckert A."/>
        </authorList>
    </citation>
    <scope>NUCLEOTIDE SEQUENCE</scope>
</reference>
<evidence type="ECO:0000313" key="1">
    <source>
        <dbReference type="EMBL" id="CAI9571504.1"/>
    </source>
</evidence>
<comment type="caution">
    <text evidence="1">The sequence shown here is derived from an EMBL/GenBank/DDBJ whole genome shotgun (WGS) entry which is preliminary data.</text>
</comment>
<dbReference type="EMBL" id="CATNWA010014407">
    <property type="protein sequence ID" value="CAI9571504.1"/>
    <property type="molecule type" value="Genomic_DNA"/>
</dbReference>
<protein>
    <submittedName>
        <fullName evidence="1">Uncharacterized protein</fullName>
    </submittedName>
</protein>
<proteinExistence type="predicted"/>